<name>A0A5D2E7C7_GOSDA</name>
<accession>A0A5D2E7C7</accession>
<evidence type="ECO:0000313" key="2">
    <source>
        <dbReference type="Proteomes" id="UP000323506"/>
    </source>
</evidence>
<protein>
    <submittedName>
        <fullName evidence="1">Uncharacterized protein</fullName>
    </submittedName>
</protein>
<keyword evidence="2" id="KW-1185">Reference proteome</keyword>
<evidence type="ECO:0000313" key="1">
    <source>
        <dbReference type="EMBL" id="TYG89366.1"/>
    </source>
</evidence>
<dbReference type="Proteomes" id="UP000323506">
    <property type="component" value="Chromosome A12"/>
</dbReference>
<proteinExistence type="predicted"/>
<dbReference type="EMBL" id="CM017699">
    <property type="protein sequence ID" value="TYG89366.1"/>
    <property type="molecule type" value="Genomic_DNA"/>
</dbReference>
<reference evidence="1 2" key="1">
    <citation type="submission" date="2019-06" db="EMBL/GenBank/DDBJ databases">
        <title>WGS assembly of Gossypium darwinii.</title>
        <authorList>
            <person name="Chen Z.J."/>
            <person name="Sreedasyam A."/>
            <person name="Ando A."/>
            <person name="Song Q."/>
            <person name="De L."/>
            <person name="Hulse-Kemp A."/>
            <person name="Ding M."/>
            <person name="Ye W."/>
            <person name="Kirkbride R."/>
            <person name="Jenkins J."/>
            <person name="Plott C."/>
            <person name="Lovell J."/>
            <person name="Lin Y.-M."/>
            <person name="Vaughn R."/>
            <person name="Liu B."/>
            <person name="Li W."/>
            <person name="Simpson S."/>
            <person name="Scheffler B."/>
            <person name="Saski C."/>
            <person name="Grover C."/>
            <person name="Hu G."/>
            <person name="Conover J."/>
            <person name="Carlson J."/>
            <person name="Shu S."/>
            <person name="Boston L."/>
            <person name="Williams M."/>
            <person name="Peterson D."/>
            <person name="Mcgee K."/>
            <person name="Jones D."/>
            <person name="Wendel J."/>
            <person name="Stelly D."/>
            <person name="Grimwood J."/>
            <person name="Schmutz J."/>
        </authorList>
    </citation>
    <scope>NUCLEOTIDE SEQUENCE [LARGE SCALE GENOMIC DNA]</scope>
    <source>
        <strain evidence="1">1808015.09</strain>
    </source>
</reference>
<dbReference type="AlphaFoldDB" id="A0A5D2E7C7"/>
<gene>
    <name evidence="1" type="ORF">ES288_A12G094400v1</name>
</gene>
<organism evidence="1 2">
    <name type="scientific">Gossypium darwinii</name>
    <name type="common">Darwin's cotton</name>
    <name type="synonym">Gossypium barbadense var. darwinii</name>
    <dbReference type="NCBI Taxonomy" id="34276"/>
    <lineage>
        <taxon>Eukaryota</taxon>
        <taxon>Viridiplantae</taxon>
        <taxon>Streptophyta</taxon>
        <taxon>Embryophyta</taxon>
        <taxon>Tracheophyta</taxon>
        <taxon>Spermatophyta</taxon>
        <taxon>Magnoliopsida</taxon>
        <taxon>eudicotyledons</taxon>
        <taxon>Gunneridae</taxon>
        <taxon>Pentapetalae</taxon>
        <taxon>rosids</taxon>
        <taxon>malvids</taxon>
        <taxon>Malvales</taxon>
        <taxon>Malvaceae</taxon>
        <taxon>Malvoideae</taxon>
        <taxon>Gossypium</taxon>
    </lineage>
</organism>
<sequence>MLRNSSFQVMAFIYFQCFHCNHMSQKVFRLWNMMEVYSNNRIMFVCVLAFFYNSS</sequence>